<protein>
    <submittedName>
        <fullName evidence="1">Uncharacterized protein</fullName>
    </submittedName>
</protein>
<organism evidence="1">
    <name type="scientific">uncultured Caudovirales phage</name>
    <dbReference type="NCBI Taxonomy" id="2100421"/>
    <lineage>
        <taxon>Viruses</taxon>
        <taxon>Duplodnaviria</taxon>
        <taxon>Heunggongvirae</taxon>
        <taxon>Uroviricota</taxon>
        <taxon>Caudoviricetes</taxon>
        <taxon>Peduoviridae</taxon>
        <taxon>Maltschvirus</taxon>
        <taxon>Maltschvirus maltsch</taxon>
    </lineage>
</organism>
<evidence type="ECO:0000313" key="1">
    <source>
        <dbReference type="EMBL" id="CAB4129593.1"/>
    </source>
</evidence>
<reference evidence="1" key="1">
    <citation type="submission" date="2020-04" db="EMBL/GenBank/DDBJ databases">
        <authorList>
            <person name="Chiriac C."/>
            <person name="Salcher M."/>
            <person name="Ghai R."/>
            <person name="Kavagutti S V."/>
        </authorList>
    </citation>
    <scope>NUCLEOTIDE SEQUENCE</scope>
</reference>
<sequence length="78" mass="8789">MSIEVETLTELYSIMKQYIPPKDRLEAADNIISVMVDLLSDQDLVEFSAFDSLLKKAAKDYSIDADGDDGDDEYGYDE</sequence>
<accession>A0A6J5L8D2</accession>
<dbReference type="EMBL" id="LR796237">
    <property type="protein sequence ID" value="CAB4129593.1"/>
    <property type="molecule type" value="Genomic_DNA"/>
</dbReference>
<name>A0A6J5L8D2_9CAUD</name>
<proteinExistence type="predicted"/>
<gene>
    <name evidence="1" type="ORF">UFOVP116_50</name>
</gene>